<evidence type="ECO:0000313" key="6">
    <source>
        <dbReference type="EMBL" id="KAF2719360.1"/>
    </source>
</evidence>
<dbReference type="Gene3D" id="1.20.1280.290">
    <property type="match status" value="2"/>
</dbReference>
<name>A0A9P4Q4F4_9PEZI</name>
<evidence type="ECO:0000256" key="5">
    <source>
        <dbReference type="SAM" id="Phobius"/>
    </source>
</evidence>
<dbReference type="Proteomes" id="UP000799441">
    <property type="component" value="Unassembled WGS sequence"/>
</dbReference>
<keyword evidence="4 5" id="KW-0472">Membrane</keyword>
<organism evidence="6 7">
    <name type="scientific">Polychaeton citri CBS 116435</name>
    <dbReference type="NCBI Taxonomy" id="1314669"/>
    <lineage>
        <taxon>Eukaryota</taxon>
        <taxon>Fungi</taxon>
        <taxon>Dikarya</taxon>
        <taxon>Ascomycota</taxon>
        <taxon>Pezizomycotina</taxon>
        <taxon>Dothideomycetes</taxon>
        <taxon>Dothideomycetidae</taxon>
        <taxon>Capnodiales</taxon>
        <taxon>Capnodiaceae</taxon>
        <taxon>Polychaeton</taxon>
    </lineage>
</organism>
<keyword evidence="2 5" id="KW-0812">Transmembrane</keyword>
<evidence type="ECO:0000256" key="2">
    <source>
        <dbReference type="ARBA" id="ARBA00022692"/>
    </source>
</evidence>
<protein>
    <recommendedName>
        <fullName evidence="8">PQ loop repeat protein</fullName>
    </recommendedName>
</protein>
<dbReference type="InterPro" id="IPR006603">
    <property type="entry name" value="PQ-loop_rpt"/>
</dbReference>
<gene>
    <name evidence="6" type="ORF">K431DRAFT_200167</name>
</gene>
<feature type="transmembrane region" description="Helical" evidence="5">
    <location>
        <begin position="12"/>
        <end position="31"/>
    </location>
</feature>
<dbReference type="SMART" id="SM00679">
    <property type="entry name" value="CTNS"/>
    <property type="match status" value="2"/>
</dbReference>
<feature type="transmembrane region" description="Helical" evidence="5">
    <location>
        <begin position="174"/>
        <end position="197"/>
    </location>
</feature>
<evidence type="ECO:0000256" key="1">
    <source>
        <dbReference type="ARBA" id="ARBA00004141"/>
    </source>
</evidence>
<comment type="caution">
    <text evidence="6">The sequence shown here is derived from an EMBL/GenBank/DDBJ whole genome shotgun (WGS) entry which is preliminary data.</text>
</comment>
<evidence type="ECO:0000313" key="7">
    <source>
        <dbReference type="Proteomes" id="UP000799441"/>
    </source>
</evidence>
<dbReference type="GO" id="GO:0016020">
    <property type="term" value="C:membrane"/>
    <property type="evidence" value="ECO:0007669"/>
    <property type="project" value="UniProtKB-SubCell"/>
</dbReference>
<feature type="transmembrane region" description="Helical" evidence="5">
    <location>
        <begin position="143"/>
        <end position="168"/>
    </location>
</feature>
<dbReference type="InterPro" id="IPR051415">
    <property type="entry name" value="LAAT-1"/>
</dbReference>
<feature type="non-terminal residue" evidence="6">
    <location>
        <position position="269"/>
    </location>
</feature>
<feature type="transmembrane region" description="Helical" evidence="5">
    <location>
        <begin position="43"/>
        <end position="65"/>
    </location>
</feature>
<sequence length="269" mass="29046">CHDLQHPDPLTTALASIILVGILISYLPQHWKIASRRSSEGLSPWWVLLGGLGSIAAIGCILVLPSSRTDMSCCREISAGACVGALLGIAQIGLQWACFMFIVFLFLIFFPGTNPATTAASLESSTPSLTSTAPATPPKRRDALIVGSVTLLTLLVVSITSLAIVSAYPRHTQVWANILGTFAGLLSAVQYLPQIYYTWRLQDVKSLSIATMIIQVPGAFLFALSLWLRVGWEGWGTWLIYIVTGVLQGVLLAMAIWFNSRAIDNSAKD</sequence>
<evidence type="ECO:0008006" key="8">
    <source>
        <dbReference type="Google" id="ProtNLM"/>
    </source>
</evidence>
<dbReference type="Pfam" id="PF04193">
    <property type="entry name" value="PQ-loop"/>
    <property type="match status" value="2"/>
</dbReference>
<proteinExistence type="predicted"/>
<accession>A0A9P4Q4F4</accession>
<evidence type="ECO:0000256" key="4">
    <source>
        <dbReference type="ARBA" id="ARBA00023136"/>
    </source>
</evidence>
<dbReference type="PANTHER" id="PTHR16201">
    <property type="entry name" value="SEVEN TRANSMEMBRANE PROTEIN 1-RELATED"/>
    <property type="match status" value="1"/>
</dbReference>
<reference evidence="6" key="1">
    <citation type="journal article" date="2020" name="Stud. Mycol.">
        <title>101 Dothideomycetes genomes: a test case for predicting lifestyles and emergence of pathogens.</title>
        <authorList>
            <person name="Haridas S."/>
            <person name="Albert R."/>
            <person name="Binder M."/>
            <person name="Bloem J."/>
            <person name="Labutti K."/>
            <person name="Salamov A."/>
            <person name="Andreopoulos B."/>
            <person name="Baker S."/>
            <person name="Barry K."/>
            <person name="Bills G."/>
            <person name="Bluhm B."/>
            <person name="Cannon C."/>
            <person name="Castanera R."/>
            <person name="Culley D."/>
            <person name="Daum C."/>
            <person name="Ezra D."/>
            <person name="Gonzalez J."/>
            <person name="Henrissat B."/>
            <person name="Kuo A."/>
            <person name="Liang C."/>
            <person name="Lipzen A."/>
            <person name="Lutzoni F."/>
            <person name="Magnuson J."/>
            <person name="Mondo S."/>
            <person name="Nolan M."/>
            <person name="Ohm R."/>
            <person name="Pangilinan J."/>
            <person name="Park H.-J."/>
            <person name="Ramirez L."/>
            <person name="Alfaro M."/>
            <person name="Sun H."/>
            <person name="Tritt A."/>
            <person name="Yoshinaga Y."/>
            <person name="Zwiers L.-H."/>
            <person name="Turgeon B."/>
            <person name="Goodwin S."/>
            <person name="Spatafora J."/>
            <person name="Crous P."/>
            <person name="Grigoriev I."/>
        </authorList>
    </citation>
    <scope>NUCLEOTIDE SEQUENCE</scope>
    <source>
        <strain evidence="6">CBS 116435</strain>
    </source>
</reference>
<comment type="subcellular location">
    <subcellularLocation>
        <location evidence="1">Membrane</location>
        <topology evidence="1">Multi-pass membrane protein</topology>
    </subcellularLocation>
</comment>
<keyword evidence="3 5" id="KW-1133">Transmembrane helix</keyword>
<feature type="non-terminal residue" evidence="6">
    <location>
        <position position="1"/>
    </location>
</feature>
<dbReference type="PANTHER" id="PTHR16201:SF11">
    <property type="entry name" value="PQ-LOOP REPEAT-CONTAINING PROTEIN"/>
    <property type="match status" value="1"/>
</dbReference>
<dbReference type="AlphaFoldDB" id="A0A9P4Q4F4"/>
<keyword evidence="7" id="KW-1185">Reference proteome</keyword>
<feature type="transmembrane region" description="Helical" evidence="5">
    <location>
        <begin position="209"/>
        <end position="232"/>
    </location>
</feature>
<feature type="transmembrane region" description="Helical" evidence="5">
    <location>
        <begin position="238"/>
        <end position="258"/>
    </location>
</feature>
<dbReference type="EMBL" id="MU003812">
    <property type="protein sequence ID" value="KAF2719360.1"/>
    <property type="molecule type" value="Genomic_DNA"/>
</dbReference>
<evidence type="ECO:0000256" key="3">
    <source>
        <dbReference type="ARBA" id="ARBA00022989"/>
    </source>
</evidence>
<dbReference type="OrthoDB" id="19344at2759"/>